<feature type="chain" id="PRO_5004108712" evidence="1">
    <location>
        <begin position="19"/>
        <end position="244"/>
    </location>
</feature>
<evidence type="ECO:0000313" key="3">
    <source>
        <dbReference type="Proteomes" id="UP000016933"/>
    </source>
</evidence>
<dbReference type="EMBL" id="KB446547">
    <property type="protein sequence ID" value="EME38369.1"/>
    <property type="molecule type" value="Genomic_DNA"/>
</dbReference>
<organism evidence="2 3">
    <name type="scientific">Dothistroma septosporum (strain NZE10 / CBS 128990)</name>
    <name type="common">Red band needle blight fungus</name>
    <name type="synonym">Mycosphaerella pini</name>
    <dbReference type="NCBI Taxonomy" id="675120"/>
    <lineage>
        <taxon>Eukaryota</taxon>
        <taxon>Fungi</taxon>
        <taxon>Dikarya</taxon>
        <taxon>Ascomycota</taxon>
        <taxon>Pezizomycotina</taxon>
        <taxon>Dothideomycetes</taxon>
        <taxon>Dothideomycetidae</taxon>
        <taxon>Mycosphaerellales</taxon>
        <taxon>Mycosphaerellaceae</taxon>
        <taxon>Dothistroma</taxon>
    </lineage>
</organism>
<evidence type="ECO:0000313" key="2">
    <source>
        <dbReference type="EMBL" id="EME38369.1"/>
    </source>
</evidence>
<name>N1PD55_DOTSN</name>
<keyword evidence="3" id="KW-1185">Reference proteome</keyword>
<reference evidence="2 3" key="2">
    <citation type="journal article" date="2012" name="PLoS Pathog.">
        <title>Diverse lifestyles and strategies of plant pathogenesis encoded in the genomes of eighteen Dothideomycetes fungi.</title>
        <authorList>
            <person name="Ohm R.A."/>
            <person name="Feau N."/>
            <person name="Henrissat B."/>
            <person name="Schoch C.L."/>
            <person name="Horwitz B.A."/>
            <person name="Barry K.W."/>
            <person name="Condon B.J."/>
            <person name="Copeland A.C."/>
            <person name="Dhillon B."/>
            <person name="Glaser F."/>
            <person name="Hesse C.N."/>
            <person name="Kosti I."/>
            <person name="LaButti K."/>
            <person name="Lindquist E.A."/>
            <person name="Lucas S."/>
            <person name="Salamov A.A."/>
            <person name="Bradshaw R.E."/>
            <person name="Ciuffetti L."/>
            <person name="Hamelin R.C."/>
            <person name="Kema G.H.J."/>
            <person name="Lawrence C."/>
            <person name="Scott J.A."/>
            <person name="Spatafora J.W."/>
            <person name="Turgeon B.G."/>
            <person name="de Wit P.J.G.M."/>
            <person name="Zhong S."/>
            <person name="Goodwin S.B."/>
            <person name="Grigoriev I.V."/>
        </authorList>
    </citation>
    <scope>NUCLEOTIDE SEQUENCE [LARGE SCALE GENOMIC DNA]</scope>
    <source>
        <strain evidence="3">NZE10 / CBS 128990</strain>
    </source>
</reference>
<dbReference type="OMA" id="FTAHFCA"/>
<sequence length="244" mass="24926">MKSSTFTTFASFATLVAAQNVTVPTTCGNYTAGSDEVLYTVPYTYDQVISIIGNYSNLTWSGSPENSVTLNGTDDTVGTARTYSLSGTTIIETILNYSKPAAPGPYYEVHNTAKLTIAGDSLFIPYDGTTVTSVCDGKASMFNFTAHFCATNVSFSAATLHMLHLGDAVTVGKFLGGKNFTNCAALGASNSSGPMNQTGATTGTASGSTSGSPAAYTPGSGAGLSSQAGWWSAAVGVVGALLML</sequence>
<reference evidence="3" key="1">
    <citation type="journal article" date="2012" name="PLoS Genet.">
        <title>The genomes of the fungal plant pathogens Cladosporium fulvum and Dothistroma septosporum reveal adaptation to different hosts and lifestyles but also signatures of common ancestry.</title>
        <authorList>
            <person name="de Wit P.J.G.M."/>
            <person name="van der Burgt A."/>
            <person name="Oekmen B."/>
            <person name="Stergiopoulos I."/>
            <person name="Abd-Elsalam K.A."/>
            <person name="Aerts A.L."/>
            <person name="Bahkali A.H."/>
            <person name="Beenen H.G."/>
            <person name="Chettri P."/>
            <person name="Cox M.P."/>
            <person name="Datema E."/>
            <person name="de Vries R.P."/>
            <person name="Dhillon B."/>
            <person name="Ganley A.R."/>
            <person name="Griffiths S.A."/>
            <person name="Guo Y."/>
            <person name="Hamelin R.C."/>
            <person name="Henrissat B."/>
            <person name="Kabir M.S."/>
            <person name="Jashni M.K."/>
            <person name="Kema G."/>
            <person name="Klaubauf S."/>
            <person name="Lapidus A."/>
            <person name="Levasseur A."/>
            <person name="Lindquist E."/>
            <person name="Mehrabi R."/>
            <person name="Ohm R.A."/>
            <person name="Owen T.J."/>
            <person name="Salamov A."/>
            <person name="Schwelm A."/>
            <person name="Schijlen E."/>
            <person name="Sun H."/>
            <person name="van den Burg H.A."/>
            <person name="van Ham R.C.H.J."/>
            <person name="Zhang S."/>
            <person name="Goodwin S.B."/>
            <person name="Grigoriev I.V."/>
            <person name="Collemare J."/>
            <person name="Bradshaw R.E."/>
        </authorList>
    </citation>
    <scope>NUCLEOTIDE SEQUENCE [LARGE SCALE GENOMIC DNA]</scope>
    <source>
        <strain evidence="3">NZE10 / CBS 128990</strain>
    </source>
</reference>
<dbReference type="AlphaFoldDB" id="N1PD55"/>
<dbReference type="OrthoDB" id="5421637at2759"/>
<accession>N1PD55</accession>
<protein>
    <submittedName>
        <fullName evidence="2">Uncharacterized protein</fullName>
    </submittedName>
</protein>
<evidence type="ECO:0000256" key="1">
    <source>
        <dbReference type="SAM" id="SignalP"/>
    </source>
</evidence>
<dbReference type="eggNOG" id="ENOG502TDMS">
    <property type="taxonomic scope" value="Eukaryota"/>
</dbReference>
<dbReference type="HOGENOM" id="CLU_1137976_0_0_1"/>
<gene>
    <name evidence="2" type="ORF">DOTSEDRAFT_75795</name>
</gene>
<keyword evidence="1" id="KW-0732">Signal</keyword>
<feature type="signal peptide" evidence="1">
    <location>
        <begin position="1"/>
        <end position="18"/>
    </location>
</feature>
<dbReference type="Proteomes" id="UP000016933">
    <property type="component" value="Unassembled WGS sequence"/>
</dbReference>
<proteinExistence type="predicted"/>